<dbReference type="PANTHER" id="PTHR43784:SF2">
    <property type="entry name" value="GDSL-LIKE LIPASE_ACYLHYDROLASE, PUTATIVE (AFU_ORTHOLOGUE AFUA_2G00820)-RELATED"/>
    <property type="match status" value="1"/>
</dbReference>
<evidence type="ECO:0000259" key="1">
    <source>
        <dbReference type="Pfam" id="PF13472"/>
    </source>
</evidence>
<accession>A0A4R3NMK0</accession>
<proteinExistence type="predicted"/>
<dbReference type="InterPro" id="IPR013830">
    <property type="entry name" value="SGNH_hydro"/>
</dbReference>
<dbReference type="SUPFAM" id="SSF52266">
    <property type="entry name" value="SGNH hydrolase"/>
    <property type="match status" value="1"/>
</dbReference>
<dbReference type="RefSeq" id="WP_132495254.1">
    <property type="nucleotide sequence ID" value="NZ_SMAS01000002.1"/>
</dbReference>
<protein>
    <submittedName>
        <fullName evidence="2">Lysophospholipase L1-like esterase</fullName>
    </submittedName>
</protein>
<gene>
    <name evidence="2" type="ORF">EC835_10256</name>
</gene>
<dbReference type="Gene3D" id="3.40.50.1110">
    <property type="entry name" value="SGNH hydrolase"/>
    <property type="match status" value="1"/>
</dbReference>
<dbReference type="InterPro" id="IPR053140">
    <property type="entry name" value="GDSL_Rv0518-like"/>
</dbReference>
<evidence type="ECO:0000313" key="3">
    <source>
        <dbReference type="Proteomes" id="UP000295055"/>
    </source>
</evidence>
<reference evidence="2 3" key="1">
    <citation type="submission" date="2019-03" db="EMBL/GenBank/DDBJ databases">
        <title>Genomic analyses of the natural microbiome of Caenorhabditis elegans.</title>
        <authorList>
            <person name="Samuel B."/>
        </authorList>
    </citation>
    <scope>NUCLEOTIDE SEQUENCE [LARGE SCALE GENOMIC DNA]</scope>
    <source>
        <strain evidence="2 3">JUb102</strain>
    </source>
</reference>
<sequence length="393" mass="43061">MSSFGSSPSRAWVCTWLSTSQPTSGEAFPFPLEIPTLLNNQTLQQTLRITLGGQQLRLVFSNRYGSQPLVLGENIIVVKSPSGQSWSAPVLFNGQSCVSIPAGQIVYSDEIIHPIDDLSEVTLRTYLPAPTLVETFHWDARHYSQLTSGNGVHSKMMKESLPISSRLLLEAVEIQNQAPSQAIVVIGDSMVDGNGVEMGTYHRWVDFFAERTVSQHTAVINAGQSGSRLLKDGIGISTLSRFTRDVIEQAGVTTCIVQVGLNDIGLAQTALAPADMTPSASQLIEGYRQLLDMAHQHHIRVVGITLVPLRCADEYGLDNFYTSEKEAIRQEVNEWMRTSGEFDALIDTEQLVRDSQNPQQLALIYDSGDHLHLNHAGHLLVANSISLDTVIGV</sequence>
<dbReference type="Proteomes" id="UP000295055">
    <property type="component" value="Unassembled WGS sequence"/>
</dbReference>
<dbReference type="PANTHER" id="PTHR43784">
    <property type="entry name" value="GDSL-LIKE LIPASE/ACYLHYDROLASE, PUTATIVE (AFU_ORTHOLOGUE AFUA_2G00820)-RELATED"/>
    <property type="match status" value="1"/>
</dbReference>
<dbReference type="GO" id="GO:0016788">
    <property type="term" value="F:hydrolase activity, acting on ester bonds"/>
    <property type="evidence" value="ECO:0007669"/>
    <property type="project" value="UniProtKB-ARBA"/>
</dbReference>
<dbReference type="CDD" id="cd01830">
    <property type="entry name" value="XynE_like"/>
    <property type="match status" value="1"/>
</dbReference>
<dbReference type="Pfam" id="PF13472">
    <property type="entry name" value="Lipase_GDSL_2"/>
    <property type="match status" value="1"/>
</dbReference>
<organism evidence="2 3">
    <name type="scientific">Providencia alcalifaciens</name>
    <dbReference type="NCBI Taxonomy" id="126385"/>
    <lineage>
        <taxon>Bacteria</taxon>
        <taxon>Pseudomonadati</taxon>
        <taxon>Pseudomonadota</taxon>
        <taxon>Gammaproteobacteria</taxon>
        <taxon>Enterobacterales</taxon>
        <taxon>Morganellaceae</taxon>
        <taxon>Providencia</taxon>
    </lineage>
</organism>
<evidence type="ECO:0000313" key="2">
    <source>
        <dbReference type="EMBL" id="TCT36607.1"/>
    </source>
</evidence>
<feature type="domain" description="SGNH hydrolase-type esterase" evidence="1">
    <location>
        <begin position="185"/>
        <end position="378"/>
    </location>
</feature>
<dbReference type="OrthoDB" id="1828825at2"/>
<dbReference type="AlphaFoldDB" id="A0A4R3NMK0"/>
<dbReference type="InterPro" id="IPR036514">
    <property type="entry name" value="SGNH_hydro_sf"/>
</dbReference>
<dbReference type="EMBL" id="SMAS01000002">
    <property type="protein sequence ID" value="TCT36607.1"/>
    <property type="molecule type" value="Genomic_DNA"/>
</dbReference>
<name>A0A4R3NMK0_9GAMM</name>
<comment type="caution">
    <text evidence="2">The sequence shown here is derived from an EMBL/GenBank/DDBJ whole genome shotgun (WGS) entry which is preliminary data.</text>
</comment>